<reference evidence="1 2" key="1">
    <citation type="journal article" date="2009" name="Genome Biol.">
        <title>Comparative genome and phenotypic analysis of Clostridium difficile 027 strains provides insight into the evolution of a hypervirulent bacterium.</title>
        <authorList>
            <person name="Stabler R.A."/>
            <person name="He M."/>
            <person name="Dawson L."/>
            <person name="Martin M."/>
            <person name="Valiente E."/>
            <person name="Corton C."/>
            <person name="Lawley T.D."/>
            <person name="Sebaihia M."/>
            <person name="Quail M.A."/>
            <person name="Rose G."/>
            <person name="Gerding D.N."/>
            <person name="Gibert M."/>
            <person name="Popoff M.R."/>
            <person name="Parkhill J."/>
            <person name="Dougan G."/>
            <person name="Wren B.W."/>
        </authorList>
    </citation>
    <scope>NUCLEOTIDE SEQUENCE [LARGE SCALE GENOMIC DNA]</scope>
    <source>
        <strain evidence="1 2">CD196</strain>
    </source>
</reference>
<gene>
    <name evidence="1" type="ordered locus">CD196_2253</name>
</gene>
<dbReference type="AlphaFoldDB" id="A0A0H3N565"/>
<accession>A0A0H3N565</accession>
<protein>
    <submittedName>
        <fullName evidence="1">Uncharacterized protein</fullName>
    </submittedName>
</protein>
<sequence length="89" mass="9994">MSLLEGIKLTKCPKCGKEVSSRPGSICPRCGFKVADESLKIRCPEPSCRALVSRKLDYCPKCGCKLRGYNISEFVNMVRCKIDETFDKK</sequence>
<dbReference type="EMBL" id="FN538970">
    <property type="protein sequence ID" value="CBA64319.1"/>
    <property type="molecule type" value="Genomic_DNA"/>
</dbReference>
<name>A0A0H3N565_CLODC</name>
<dbReference type="HOGENOM" id="CLU_2570773_0_0_9"/>
<evidence type="ECO:0000313" key="2">
    <source>
        <dbReference type="Proteomes" id="UP000002068"/>
    </source>
</evidence>
<proteinExistence type="predicted"/>
<dbReference type="Proteomes" id="UP000002068">
    <property type="component" value="Chromosome"/>
</dbReference>
<organism evidence="1 2">
    <name type="scientific">Clostridioides difficile (strain CD196)</name>
    <name type="common">Peptoclostridium difficile</name>
    <dbReference type="NCBI Taxonomy" id="645462"/>
    <lineage>
        <taxon>Bacteria</taxon>
        <taxon>Bacillati</taxon>
        <taxon>Bacillota</taxon>
        <taxon>Clostridia</taxon>
        <taxon>Peptostreptococcales</taxon>
        <taxon>Peptostreptococcaceae</taxon>
        <taxon>Clostridioides</taxon>
    </lineage>
</organism>
<dbReference type="KEGG" id="cdc:CD196_2253"/>
<evidence type="ECO:0000313" key="1">
    <source>
        <dbReference type="EMBL" id="CBA64319.1"/>
    </source>
</evidence>